<dbReference type="Proteomes" id="UP001576784">
    <property type="component" value="Unassembled WGS sequence"/>
</dbReference>
<feature type="compositionally biased region" description="Basic and acidic residues" evidence="1">
    <location>
        <begin position="334"/>
        <end position="347"/>
    </location>
</feature>
<keyword evidence="3" id="KW-1185">Reference proteome</keyword>
<feature type="compositionally biased region" description="Polar residues" evidence="1">
    <location>
        <begin position="369"/>
        <end position="382"/>
    </location>
</feature>
<accession>A0ABV4XIT9</accession>
<proteinExistence type="predicted"/>
<feature type="region of interest" description="Disordered" evidence="1">
    <location>
        <begin position="332"/>
        <end position="390"/>
    </location>
</feature>
<reference evidence="2 3" key="1">
    <citation type="submission" date="2024-09" db="EMBL/GenBank/DDBJ databases">
        <title>Floridaenema gen nov. (Aerosakkonemataceae, Aerosakkonematales ord. nov., Cyanobacteria) from benthic tropical and subtropical fresh waters, with the description of four new species.</title>
        <authorList>
            <person name="Moretto J.A."/>
            <person name="Berthold D.E."/>
            <person name="Lefler F.W."/>
            <person name="Huang I.-S."/>
            <person name="Laughinghouse H. IV."/>
        </authorList>
    </citation>
    <scope>NUCLEOTIDE SEQUENCE [LARGE SCALE GENOMIC DNA]</scope>
    <source>
        <strain evidence="2 3">BLCC-F50</strain>
    </source>
</reference>
<evidence type="ECO:0000256" key="1">
    <source>
        <dbReference type="SAM" id="MobiDB-lite"/>
    </source>
</evidence>
<evidence type="ECO:0000313" key="2">
    <source>
        <dbReference type="EMBL" id="MFB2891584.1"/>
    </source>
</evidence>
<evidence type="ECO:0000313" key="3">
    <source>
        <dbReference type="Proteomes" id="UP001576784"/>
    </source>
</evidence>
<sequence>MSKWAPLVYGRTYEVDFRFIALPDDFTIENKDWAWDYIRVTTRAAENLANNPRWALFKNELHCVVGVTCMVRELIGQPTDKISENLTKDSKGRPLYIFVGYVAKVDKKHGLPPIIPYGNLEIFKPLYDYVRDRWLVKSYEEATKAPLLSEYRELSYSPEAVTAFDPQYFALNIKDIHSVDLWPDSASDRQNLWIAASECAVNFPDESISLCLGLANQKDALSGLFLNATAVNIRQKQRISKSIQYPIEPQEIPQPSRKRGEAIVVREVPETKNREIAIEPVELIGAGLGALLVSRIAGIPGLFIGGGIGWIAAGCLTGKGIGGKMVQETRQLLGRREGTNLYPERRKQERTRRRSQSDEQENLDYGFKSRSQQNNPDPLENSQQKDSEWF</sequence>
<gene>
    <name evidence="2" type="ORF">ACE1CI_01435</name>
</gene>
<dbReference type="RefSeq" id="WP_413261262.1">
    <property type="nucleotide sequence ID" value="NZ_JBHFNR010000015.1"/>
</dbReference>
<dbReference type="EMBL" id="JBHFNR010000015">
    <property type="protein sequence ID" value="MFB2891584.1"/>
    <property type="molecule type" value="Genomic_DNA"/>
</dbReference>
<protein>
    <submittedName>
        <fullName evidence="2">Uncharacterized protein</fullName>
    </submittedName>
</protein>
<comment type="caution">
    <text evidence="2">The sequence shown here is derived from an EMBL/GenBank/DDBJ whole genome shotgun (WGS) entry which is preliminary data.</text>
</comment>
<name>A0ABV4XIT9_9CYAN</name>
<organism evidence="2 3">
    <name type="scientific">Floridaenema flaviceps BLCC-F50</name>
    <dbReference type="NCBI Taxonomy" id="3153642"/>
    <lineage>
        <taxon>Bacteria</taxon>
        <taxon>Bacillati</taxon>
        <taxon>Cyanobacteriota</taxon>
        <taxon>Cyanophyceae</taxon>
        <taxon>Oscillatoriophycideae</taxon>
        <taxon>Aerosakkonematales</taxon>
        <taxon>Aerosakkonemataceae</taxon>
        <taxon>Floridanema</taxon>
        <taxon>Floridanema flaviceps</taxon>
    </lineage>
</organism>